<protein>
    <submittedName>
        <fullName evidence="1">Uncharacterized protein</fullName>
    </submittedName>
</protein>
<proteinExistence type="predicted"/>
<comment type="caution">
    <text evidence="1">The sequence shown here is derived from an EMBL/GenBank/DDBJ whole genome shotgun (WGS) entry which is preliminary data.</text>
</comment>
<dbReference type="AlphaFoldDB" id="A0AA38GIH5"/>
<gene>
    <name evidence="1" type="ORF">KI387_016867</name>
</gene>
<keyword evidence="2" id="KW-1185">Reference proteome</keyword>
<reference evidence="1 2" key="1">
    <citation type="journal article" date="2021" name="Nat. Plants">
        <title>The Taxus genome provides insights into paclitaxel biosynthesis.</title>
        <authorList>
            <person name="Xiong X."/>
            <person name="Gou J."/>
            <person name="Liao Q."/>
            <person name="Li Y."/>
            <person name="Zhou Q."/>
            <person name="Bi G."/>
            <person name="Li C."/>
            <person name="Du R."/>
            <person name="Wang X."/>
            <person name="Sun T."/>
            <person name="Guo L."/>
            <person name="Liang H."/>
            <person name="Lu P."/>
            <person name="Wu Y."/>
            <person name="Zhang Z."/>
            <person name="Ro D.K."/>
            <person name="Shang Y."/>
            <person name="Huang S."/>
            <person name="Yan J."/>
        </authorList>
    </citation>
    <scope>NUCLEOTIDE SEQUENCE [LARGE SCALE GENOMIC DNA]</scope>
    <source>
        <strain evidence="1">Ta-2019</strain>
    </source>
</reference>
<feature type="non-terminal residue" evidence="1">
    <location>
        <position position="1"/>
    </location>
</feature>
<dbReference type="Proteomes" id="UP000824469">
    <property type="component" value="Unassembled WGS sequence"/>
</dbReference>
<sequence>WDIRETDLSILVPADPLREALPRTDDDHDVGVNEGYEAWYHEELPWHLTSSA</sequence>
<dbReference type="EMBL" id="JAHRHJ020000003">
    <property type="protein sequence ID" value="KAH9322228.1"/>
    <property type="molecule type" value="Genomic_DNA"/>
</dbReference>
<evidence type="ECO:0000313" key="2">
    <source>
        <dbReference type="Proteomes" id="UP000824469"/>
    </source>
</evidence>
<organism evidence="1 2">
    <name type="scientific">Taxus chinensis</name>
    <name type="common">Chinese yew</name>
    <name type="synonym">Taxus wallichiana var. chinensis</name>
    <dbReference type="NCBI Taxonomy" id="29808"/>
    <lineage>
        <taxon>Eukaryota</taxon>
        <taxon>Viridiplantae</taxon>
        <taxon>Streptophyta</taxon>
        <taxon>Embryophyta</taxon>
        <taxon>Tracheophyta</taxon>
        <taxon>Spermatophyta</taxon>
        <taxon>Pinopsida</taxon>
        <taxon>Pinidae</taxon>
        <taxon>Conifers II</taxon>
        <taxon>Cupressales</taxon>
        <taxon>Taxaceae</taxon>
        <taxon>Taxus</taxon>
    </lineage>
</organism>
<name>A0AA38GIH5_TAXCH</name>
<feature type="non-terminal residue" evidence="1">
    <location>
        <position position="52"/>
    </location>
</feature>
<evidence type="ECO:0000313" key="1">
    <source>
        <dbReference type="EMBL" id="KAH9322228.1"/>
    </source>
</evidence>
<accession>A0AA38GIH5</accession>